<evidence type="ECO:0000313" key="11">
    <source>
        <dbReference type="EMBL" id="MCM2679679.1"/>
    </source>
</evidence>
<evidence type="ECO:0000256" key="6">
    <source>
        <dbReference type="ARBA" id="ARBA00023139"/>
    </source>
</evidence>
<evidence type="ECO:0000256" key="4">
    <source>
        <dbReference type="ARBA" id="ARBA00022803"/>
    </source>
</evidence>
<comment type="subunit">
    <text evidence="8">Homodimer.</text>
</comment>
<dbReference type="PIRSF" id="PIRSF004654">
    <property type="entry name" value="NlpI"/>
    <property type="match status" value="1"/>
</dbReference>
<feature type="chain" id="PRO_5041204150" description="Lipoprotein NlpI" evidence="10">
    <location>
        <begin position="29"/>
        <end position="297"/>
    </location>
</feature>
<reference evidence="11 12" key="1">
    <citation type="journal article" date="2013" name="Antonie Van Leeuwenhoek">
        <title>Echinimonas agarilytica gen. nov., sp. nov., a new gammaproteobacterium isolated from the sea urchin Strongylocentrotus intermedius.</title>
        <authorList>
            <person name="Nedashkovskaya O.I."/>
            <person name="Stenkova A.M."/>
            <person name="Zhukova N.V."/>
            <person name="Van Trappen S."/>
            <person name="Lee J.S."/>
            <person name="Kim S.B."/>
        </authorList>
    </citation>
    <scope>NUCLEOTIDE SEQUENCE [LARGE SCALE GENOMIC DNA]</scope>
    <source>
        <strain evidence="11 12">KMM 6351</strain>
    </source>
</reference>
<keyword evidence="1 8" id="KW-1003">Cell membrane</keyword>
<feature type="signal peptide" evidence="10">
    <location>
        <begin position="1"/>
        <end position="28"/>
    </location>
</feature>
<dbReference type="InterPro" id="IPR019734">
    <property type="entry name" value="TPR_rpt"/>
</dbReference>
<proteinExistence type="predicted"/>
<feature type="repeat" description="TPR" evidence="9">
    <location>
        <begin position="99"/>
        <end position="132"/>
    </location>
</feature>
<organism evidence="11 12">
    <name type="scientific">Echinimonas agarilytica</name>
    <dbReference type="NCBI Taxonomy" id="1215918"/>
    <lineage>
        <taxon>Bacteria</taxon>
        <taxon>Pseudomonadati</taxon>
        <taxon>Pseudomonadota</taxon>
        <taxon>Gammaproteobacteria</taxon>
        <taxon>Alteromonadales</taxon>
        <taxon>Echinimonadaceae</taxon>
        <taxon>Echinimonas</taxon>
    </lineage>
</organism>
<dbReference type="PANTHER" id="PTHR44858">
    <property type="entry name" value="TETRATRICOPEPTIDE REPEAT PROTEIN 6"/>
    <property type="match status" value="1"/>
</dbReference>
<evidence type="ECO:0000256" key="9">
    <source>
        <dbReference type="PROSITE-ProRule" id="PRU00339"/>
    </source>
</evidence>
<dbReference type="InterPro" id="IPR023605">
    <property type="entry name" value="Lipoprotein_NlpI"/>
</dbReference>
<dbReference type="PROSITE" id="PS50005">
    <property type="entry name" value="TPR"/>
    <property type="match status" value="3"/>
</dbReference>
<comment type="caution">
    <text evidence="11">The sequence shown here is derived from an EMBL/GenBank/DDBJ whole genome shotgun (WGS) entry which is preliminary data.</text>
</comment>
<accession>A0AA41W749</accession>
<comment type="function">
    <text evidence="8">May be involved in cell division.</text>
</comment>
<evidence type="ECO:0000256" key="5">
    <source>
        <dbReference type="ARBA" id="ARBA00023136"/>
    </source>
</evidence>
<evidence type="ECO:0000256" key="3">
    <source>
        <dbReference type="ARBA" id="ARBA00022737"/>
    </source>
</evidence>
<feature type="repeat" description="TPR" evidence="9">
    <location>
        <begin position="237"/>
        <end position="270"/>
    </location>
</feature>
<keyword evidence="7 11" id="KW-0449">Lipoprotein</keyword>
<dbReference type="RefSeq" id="WP_251261121.1">
    <property type="nucleotide sequence ID" value="NZ_JAMQGP010000003.1"/>
</dbReference>
<feature type="repeat" description="TPR" evidence="9">
    <location>
        <begin position="65"/>
        <end position="98"/>
    </location>
</feature>
<keyword evidence="5 8" id="KW-0472">Membrane</keyword>
<gene>
    <name evidence="11" type="primary">nlpI</name>
    <name evidence="11" type="ORF">NAF29_08370</name>
</gene>
<dbReference type="PANTHER" id="PTHR44858:SF1">
    <property type="entry name" value="UDP-N-ACETYLGLUCOSAMINE--PEPTIDE N-ACETYLGLUCOSAMINYLTRANSFERASE SPINDLY-RELATED"/>
    <property type="match status" value="1"/>
</dbReference>
<sequence length="297" mass="33853">MIKSNILVLIGTLLLAACSATSNHSADAQNTLLAVPRQPGIEQQAAIAKLTEIINLTDASEEQRARLYYDRGVRYDSVGMKALAHLDFNRALHLKPDFAEAYNFIGIHYTQGEQFVDAFEAFGSAIELDANHQYAMLNRGIARYYAGRVELATEDFSEFYQRSPSDPYRVLWLYISEVETDEIKAQQNLLTHREKLNTQDWSTSIVDLYLGRISEEQFLSLVPYGIESEEAYAERLCEAYFYLGKLLEHNGEYNAAAKYFKLALATNIYDFVEHRYALLELKRIALISMKNNEDKSA</sequence>
<evidence type="ECO:0000256" key="10">
    <source>
        <dbReference type="SAM" id="SignalP"/>
    </source>
</evidence>
<dbReference type="InterPro" id="IPR050498">
    <property type="entry name" value="Ycf3"/>
</dbReference>
<dbReference type="NCBIfam" id="NF008391">
    <property type="entry name" value="PRK11189.1"/>
    <property type="match status" value="1"/>
</dbReference>
<dbReference type="Gene3D" id="1.25.40.10">
    <property type="entry name" value="Tetratricopeptide repeat domain"/>
    <property type="match status" value="1"/>
</dbReference>
<evidence type="ECO:0000256" key="1">
    <source>
        <dbReference type="ARBA" id="ARBA00022475"/>
    </source>
</evidence>
<dbReference type="EMBL" id="JAMQGP010000003">
    <property type="protein sequence ID" value="MCM2679679.1"/>
    <property type="molecule type" value="Genomic_DNA"/>
</dbReference>
<keyword evidence="12" id="KW-1185">Reference proteome</keyword>
<dbReference type="Proteomes" id="UP001165393">
    <property type="component" value="Unassembled WGS sequence"/>
</dbReference>
<dbReference type="InterPro" id="IPR011990">
    <property type="entry name" value="TPR-like_helical_dom_sf"/>
</dbReference>
<dbReference type="AlphaFoldDB" id="A0AA41W749"/>
<dbReference type="GO" id="GO:0005886">
    <property type="term" value="C:plasma membrane"/>
    <property type="evidence" value="ECO:0007669"/>
    <property type="project" value="UniProtKB-SubCell"/>
</dbReference>
<dbReference type="SUPFAM" id="SSF48452">
    <property type="entry name" value="TPR-like"/>
    <property type="match status" value="1"/>
</dbReference>
<comment type="subcellular location">
    <subcellularLocation>
        <location evidence="8">Cell membrane</location>
    </subcellularLocation>
</comment>
<protein>
    <recommendedName>
        <fullName evidence="8">Lipoprotein NlpI</fullName>
    </recommendedName>
</protein>
<dbReference type="Pfam" id="PF13432">
    <property type="entry name" value="TPR_16"/>
    <property type="match status" value="2"/>
</dbReference>
<dbReference type="SMART" id="SM00028">
    <property type="entry name" value="TPR"/>
    <property type="match status" value="4"/>
</dbReference>
<keyword evidence="4 9" id="KW-0802">TPR repeat</keyword>
<keyword evidence="2 10" id="KW-0732">Signal</keyword>
<name>A0AA41W749_9GAMM</name>
<dbReference type="PROSITE" id="PS51257">
    <property type="entry name" value="PROKAR_LIPOPROTEIN"/>
    <property type="match status" value="1"/>
</dbReference>
<evidence type="ECO:0000256" key="7">
    <source>
        <dbReference type="ARBA" id="ARBA00023288"/>
    </source>
</evidence>
<keyword evidence="6" id="KW-0564">Palmitate</keyword>
<keyword evidence="3" id="KW-0677">Repeat</keyword>
<evidence type="ECO:0000313" key="12">
    <source>
        <dbReference type="Proteomes" id="UP001165393"/>
    </source>
</evidence>
<evidence type="ECO:0000256" key="2">
    <source>
        <dbReference type="ARBA" id="ARBA00022729"/>
    </source>
</evidence>
<evidence type="ECO:0000256" key="8">
    <source>
        <dbReference type="PIRNR" id="PIRNR004654"/>
    </source>
</evidence>